<evidence type="ECO:0000313" key="4">
    <source>
        <dbReference type="Proteomes" id="UP001174936"/>
    </source>
</evidence>
<evidence type="ECO:0000256" key="1">
    <source>
        <dbReference type="SAM" id="MobiDB-lite"/>
    </source>
</evidence>
<feature type="compositionally biased region" description="Basic residues" evidence="1">
    <location>
        <begin position="250"/>
        <end position="261"/>
    </location>
</feature>
<protein>
    <submittedName>
        <fullName evidence="3">Uncharacterized protein</fullName>
    </submittedName>
</protein>
<comment type="caution">
    <text evidence="3">The sequence shown here is derived from an EMBL/GenBank/DDBJ whole genome shotgun (WGS) entry which is preliminary data.</text>
</comment>
<keyword evidence="2" id="KW-0812">Transmembrane</keyword>
<feature type="transmembrane region" description="Helical" evidence="2">
    <location>
        <begin position="29"/>
        <end position="46"/>
    </location>
</feature>
<evidence type="ECO:0000256" key="2">
    <source>
        <dbReference type="SAM" id="Phobius"/>
    </source>
</evidence>
<feature type="region of interest" description="Disordered" evidence="1">
    <location>
        <begin position="223"/>
        <end position="261"/>
    </location>
</feature>
<dbReference type="Proteomes" id="UP001174936">
    <property type="component" value="Unassembled WGS sequence"/>
</dbReference>
<feature type="transmembrane region" description="Helical" evidence="2">
    <location>
        <begin position="147"/>
        <end position="164"/>
    </location>
</feature>
<keyword evidence="2" id="KW-1133">Transmembrane helix</keyword>
<accession>A0AA39YHS5</accession>
<feature type="transmembrane region" description="Helical" evidence="2">
    <location>
        <begin position="115"/>
        <end position="135"/>
    </location>
</feature>
<dbReference type="AlphaFoldDB" id="A0AA39YHS5"/>
<dbReference type="EMBL" id="JAULSV010000002">
    <property type="protein sequence ID" value="KAK0652539.1"/>
    <property type="molecule type" value="Genomic_DNA"/>
</dbReference>
<keyword evidence="4" id="KW-1185">Reference proteome</keyword>
<evidence type="ECO:0000313" key="3">
    <source>
        <dbReference type="EMBL" id="KAK0652539.1"/>
    </source>
</evidence>
<organism evidence="3 4">
    <name type="scientific">Cercophora newfieldiana</name>
    <dbReference type="NCBI Taxonomy" id="92897"/>
    <lineage>
        <taxon>Eukaryota</taxon>
        <taxon>Fungi</taxon>
        <taxon>Dikarya</taxon>
        <taxon>Ascomycota</taxon>
        <taxon>Pezizomycotina</taxon>
        <taxon>Sordariomycetes</taxon>
        <taxon>Sordariomycetidae</taxon>
        <taxon>Sordariales</taxon>
        <taxon>Lasiosphaeriaceae</taxon>
        <taxon>Cercophora</taxon>
    </lineage>
</organism>
<proteinExistence type="predicted"/>
<name>A0AA39YHS5_9PEZI</name>
<feature type="transmembrane region" description="Helical" evidence="2">
    <location>
        <begin position="90"/>
        <end position="109"/>
    </location>
</feature>
<reference evidence="3" key="1">
    <citation type="submission" date="2023-06" db="EMBL/GenBank/DDBJ databases">
        <title>Genome-scale phylogeny and comparative genomics of the fungal order Sordariales.</title>
        <authorList>
            <consortium name="Lawrence Berkeley National Laboratory"/>
            <person name="Hensen N."/>
            <person name="Bonometti L."/>
            <person name="Westerberg I."/>
            <person name="Brannstrom I.O."/>
            <person name="Guillou S."/>
            <person name="Cros-Aarteil S."/>
            <person name="Calhoun S."/>
            <person name="Haridas S."/>
            <person name="Kuo A."/>
            <person name="Mondo S."/>
            <person name="Pangilinan J."/>
            <person name="Riley R."/>
            <person name="Labutti K."/>
            <person name="Andreopoulos B."/>
            <person name="Lipzen A."/>
            <person name="Chen C."/>
            <person name="Yanf M."/>
            <person name="Daum C."/>
            <person name="Ng V."/>
            <person name="Clum A."/>
            <person name="Steindorff A."/>
            <person name="Ohm R."/>
            <person name="Martin F."/>
            <person name="Silar P."/>
            <person name="Natvig D."/>
            <person name="Lalanne C."/>
            <person name="Gautier V."/>
            <person name="Ament-Velasquez S.L."/>
            <person name="Kruys A."/>
            <person name="Hutchinson M.I."/>
            <person name="Powell A.J."/>
            <person name="Barry K."/>
            <person name="Miller A.N."/>
            <person name="Grigoriev I.V."/>
            <person name="Debuchy R."/>
            <person name="Gladieux P."/>
            <person name="Thoren M.H."/>
            <person name="Johannesson H."/>
        </authorList>
    </citation>
    <scope>NUCLEOTIDE SEQUENCE</scope>
    <source>
        <strain evidence="3">SMH2532-1</strain>
    </source>
</reference>
<feature type="transmembrane region" description="Helical" evidence="2">
    <location>
        <begin position="58"/>
        <end position="78"/>
    </location>
</feature>
<keyword evidence="2" id="KW-0472">Membrane</keyword>
<sequence length="261" mass="28912">MAPNSGHTTYTTACHLQGESDLYGPGVRVSYYLFFFATLIAILQRTLSSTPHLKTGPIGRAAAAINIVTFALLIVLIRNTMAGSFAVLEWFLTYPTILVTFISLCFALPMLDNAGILLCYAFTLSLLTVCQPFLYWKYLNQGRREGLLFFSGIVTMAMTENTIQLNDIDLSDTPLGSTSQLIPFLTGLLSFLSTLYSCIPFLKILSWCLGRKLGLREKGSRERLLPHTPNSGSGTEVHETGYFEGSPHNRSQRRVNGHWGV</sequence>
<gene>
    <name evidence="3" type="ORF">B0T16DRAFT_387788</name>
</gene>
<feature type="transmembrane region" description="Helical" evidence="2">
    <location>
        <begin position="184"/>
        <end position="209"/>
    </location>
</feature>